<dbReference type="SUPFAM" id="SSF56235">
    <property type="entry name" value="N-terminal nucleophile aminohydrolases (Ntn hydrolases)"/>
    <property type="match status" value="1"/>
</dbReference>
<gene>
    <name evidence="2" type="primary">LOC107227542</name>
</gene>
<dbReference type="RefSeq" id="XP_046602616.1">
    <property type="nucleotide sequence ID" value="XM_046746660.1"/>
</dbReference>
<dbReference type="InterPro" id="IPR029055">
    <property type="entry name" value="Ntn_hydrolases_N"/>
</dbReference>
<dbReference type="GO" id="GO:0016787">
    <property type="term" value="F:hydrolase activity"/>
    <property type="evidence" value="ECO:0007669"/>
    <property type="project" value="UniProtKB-KW"/>
</dbReference>
<dbReference type="GeneID" id="107227542"/>
<keyword evidence="2" id="KW-0378">Hydrolase</keyword>
<name>A0ABM3GQT9_NEOLC</name>
<dbReference type="InterPro" id="IPR000101">
    <property type="entry name" value="GGT_peptidase"/>
</dbReference>
<dbReference type="PRINTS" id="PR01210">
    <property type="entry name" value="GGTRANSPTASE"/>
</dbReference>
<sequence length="530" mass="57873">MELRPFSKLQHDRIIFVIIFIFNETLVPNSNANGHNEGLTEDAPLTHGRNKRFRLQCYEDGGLKVTIVTFTVLSIAITVALGLEVIYNENVSGDKRHGAVATDSKNCSEIGTTILRKGGNAVDAAVAATICMAVVSPHKTGLGGGGYAMIYSHKDRVKPVVIDFARNTRDGVFGSTNVRLPAVLKGLGLTHSLHGKLPWDQLVLPSSKLAREGFIVSNEFADEVEKNPRIIEIYGRLDPGQHLKLTLLADTLDIIAKRGFNELYNGSLSQKFRSQSVDFSQQMANYKPEIKVADVINFYNHLVYYPPNANSLKHALQMIDALHIPNENASTIESQCLVADVLVNNIYSNAGSEGMEERFSNVVVMDEVDSYVIIITGLSATFGLGKTSDAGFLKDSAANSLEKLTPVLFCDAVSICGLRGITATDDVPLTAELLYNLMVRKLNVSNAVEHPRYYILPDGIAVESDYSHVADPTLCNSLKLNTSRQNADEILKSCNTIVKVKDTMNSHSDSRGGGHASRFQPSRSCINCAV</sequence>
<organism evidence="1 2">
    <name type="scientific">Neodiprion lecontei</name>
    <name type="common">Redheaded pine sawfly</name>
    <dbReference type="NCBI Taxonomy" id="441921"/>
    <lineage>
        <taxon>Eukaryota</taxon>
        <taxon>Metazoa</taxon>
        <taxon>Ecdysozoa</taxon>
        <taxon>Arthropoda</taxon>
        <taxon>Hexapoda</taxon>
        <taxon>Insecta</taxon>
        <taxon>Pterygota</taxon>
        <taxon>Neoptera</taxon>
        <taxon>Endopterygota</taxon>
        <taxon>Hymenoptera</taxon>
        <taxon>Tenthredinoidea</taxon>
        <taxon>Diprionidae</taxon>
        <taxon>Diprioninae</taxon>
        <taxon>Neodiprion</taxon>
    </lineage>
</organism>
<evidence type="ECO:0000313" key="1">
    <source>
        <dbReference type="Proteomes" id="UP000829291"/>
    </source>
</evidence>
<proteinExistence type="predicted"/>
<accession>A0ABM3GQT9</accession>
<keyword evidence="1" id="KW-1185">Reference proteome</keyword>
<dbReference type="PANTHER" id="PTHR11686">
    <property type="entry name" value="GAMMA GLUTAMYL TRANSPEPTIDASE"/>
    <property type="match status" value="1"/>
</dbReference>
<dbReference type="PANTHER" id="PTHR11686:SF9">
    <property type="entry name" value="RE13973P"/>
    <property type="match status" value="1"/>
</dbReference>
<dbReference type="Pfam" id="PF01019">
    <property type="entry name" value="G_glu_transpept"/>
    <property type="match status" value="1"/>
</dbReference>
<evidence type="ECO:0000313" key="2">
    <source>
        <dbReference type="RefSeq" id="XP_046602616.1"/>
    </source>
</evidence>
<protein>
    <submittedName>
        <fullName evidence="2">Glutathione hydrolase 7</fullName>
    </submittedName>
</protein>
<reference evidence="2" key="1">
    <citation type="submission" date="2025-08" db="UniProtKB">
        <authorList>
            <consortium name="RefSeq"/>
        </authorList>
    </citation>
    <scope>IDENTIFICATION</scope>
    <source>
        <tissue evidence="2">Thorax and Abdomen</tissue>
    </source>
</reference>
<dbReference type="Proteomes" id="UP000829291">
    <property type="component" value="Chromosome 1"/>
</dbReference>